<feature type="domain" description="FAS1" evidence="10">
    <location>
        <begin position="546"/>
        <end position="674"/>
    </location>
</feature>
<dbReference type="InterPro" id="IPR036378">
    <property type="entry name" value="FAS1_dom_sf"/>
</dbReference>
<name>A0A5E4FS16_PRUDU</name>
<reference evidence="12" key="1">
    <citation type="journal article" date="2020" name="Plant J.">
        <title>Transposons played a major role in the diversification between the closely related almond and peach genomes: results from the almond genome sequence.</title>
        <authorList>
            <person name="Alioto T."/>
            <person name="Alexiou K.G."/>
            <person name="Bardil A."/>
            <person name="Barteri F."/>
            <person name="Castanera R."/>
            <person name="Cruz F."/>
            <person name="Dhingra A."/>
            <person name="Duval H."/>
            <person name="Fernandez I Marti A."/>
            <person name="Frias L."/>
            <person name="Galan B."/>
            <person name="Garcia J.L."/>
            <person name="Howad W."/>
            <person name="Gomez-Garrido J."/>
            <person name="Gut M."/>
            <person name="Julca I."/>
            <person name="Morata J."/>
            <person name="Puigdomenech P."/>
            <person name="Ribeca P."/>
            <person name="Rubio Cabetas M.J."/>
            <person name="Vlasova A."/>
            <person name="Wirthensohn M."/>
            <person name="Garcia-Mas J."/>
            <person name="Gabaldon T."/>
            <person name="Casacuberta J.M."/>
            <person name="Arus P."/>
        </authorList>
    </citation>
    <scope>NUCLEOTIDE SEQUENCE [LARGE SCALE GENOMIC DNA]</scope>
    <source>
        <strain evidence="12">cv. Texas</strain>
    </source>
</reference>
<dbReference type="PANTHER" id="PTHR32382:SF78">
    <property type="entry name" value="MUCIN-1-LIKE"/>
    <property type="match status" value="1"/>
</dbReference>
<evidence type="ECO:0000256" key="9">
    <source>
        <dbReference type="SAM" id="SignalP"/>
    </source>
</evidence>
<dbReference type="InParanoid" id="A0A5E4FS16"/>
<evidence type="ECO:0000313" key="12">
    <source>
        <dbReference type="Proteomes" id="UP000327085"/>
    </source>
</evidence>
<feature type="domain" description="FAS1" evidence="10">
    <location>
        <begin position="374"/>
        <end position="502"/>
    </location>
</feature>
<evidence type="ECO:0000256" key="2">
    <source>
        <dbReference type="ARBA" id="ARBA00007843"/>
    </source>
</evidence>
<keyword evidence="4" id="KW-0325">Glycoprotein</keyword>
<evidence type="ECO:0000256" key="4">
    <source>
        <dbReference type="ARBA" id="ARBA00022622"/>
    </source>
</evidence>
<dbReference type="InterPro" id="IPR000782">
    <property type="entry name" value="FAS1_domain"/>
</dbReference>
<evidence type="ECO:0000259" key="10">
    <source>
        <dbReference type="PROSITE" id="PS50213"/>
    </source>
</evidence>
<feature type="region of interest" description="Disordered" evidence="8">
    <location>
        <begin position="171"/>
        <end position="202"/>
    </location>
</feature>
<dbReference type="Proteomes" id="UP000327085">
    <property type="component" value="Chromosome 3"/>
</dbReference>
<dbReference type="EMBL" id="CABIKO010000186">
    <property type="protein sequence ID" value="VVA30295.1"/>
    <property type="molecule type" value="Genomic_DNA"/>
</dbReference>
<evidence type="ECO:0000256" key="6">
    <source>
        <dbReference type="ARBA" id="ARBA00023136"/>
    </source>
</evidence>
<feature type="signal peptide" evidence="9">
    <location>
        <begin position="1"/>
        <end position="27"/>
    </location>
</feature>
<keyword evidence="4" id="KW-0336">GPI-anchor</keyword>
<dbReference type="Gramene" id="VVA30295">
    <property type="protein sequence ID" value="VVA30295"/>
    <property type="gene ID" value="Prudul26B002308"/>
</dbReference>
<keyword evidence="7" id="KW-0449">Lipoprotein</keyword>
<dbReference type="PROSITE" id="PS50213">
    <property type="entry name" value="FAS1"/>
    <property type="match status" value="5"/>
</dbReference>
<comment type="similarity">
    <text evidence="2">Belongs to the fasciclin-like AGP family.</text>
</comment>
<keyword evidence="5 9" id="KW-0732">Signal</keyword>
<dbReference type="GO" id="GO:0005886">
    <property type="term" value="C:plasma membrane"/>
    <property type="evidence" value="ECO:0007669"/>
    <property type="project" value="UniProtKB-SubCell"/>
</dbReference>
<feature type="region of interest" description="Disordered" evidence="8">
    <location>
        <begin position="872"/>
        <end position="962"/>
    </location>
</feature>
<dbReference type="GO" id="GO:0098552">
    <property type="term" value="C:side of membrane"/>
    <property type="evidence" value="ECO:0007669"/>
    <property type="project" value="UniProtKB-KW"/>
</dbReference>
<feature type="domain" description="FAS1" evidence="10">
    <location>
        <begin position="721"/>
        <end position="862"/>
    </location>
</feature>
<dbReference type="SMART" id="SM00554">
    <property type="entry name" value="FAS1"/>
    <property type="match status" value="5"/>
</dbReference>
<protein>
    <submittedName>
        <fullName evidence="11">PREDICTED: fasciclin</fullName>
    </submittedName>
</protein>
<dbReference type="Gene3D" id="2.30.180.10">
    <property type="entry name" value="FAS1 domain"/>
    <property type="match status" value="5"/>
</dbReference>
<feature type="compositionally biased region" description="Low complexity" evidence="8">
    <location>
        <begin position="873"/>
        <end position="885"/>
    </location>
</feature>
<feature type="region of interest" description="Disordered" evidence="8">
    <location>
        <begin position="693"/>
        <end position="717"/>
    </location>
</feature>
<feature type="domain" description="FAS1" evidence="10">
    <location>
        <begin position="27"/>
        <end position="168"/>
    </location>
</feature>
<dbReference type="PANTHER" id="PTHR32382">
    <property type="entry name" value="FASCICLIN-LIKE ARABINOGALACTAN PROTEIN"/>
    <property type="match status" value="1"/>
</dbReference>
<evidence type="ECO:0000256" key="8">
    <source>
        <dbReference type="SAM" id="MobiDB-lite"/>
    </source>
</evidence>
<dbReference type="AlphaFoldDB" id="A0A5E4FS16"/>
<organism evidence="11 12">
    <name type="scientific">Prunus dulcis</name>
    <name type="common">Almond</name>
    <name type="synonym">Amygdalus dulcis</name>
    <dbReference type="NCBI Taxonomy" id="3755"/>
    <lineage>
        <taxon>Eukaryota</taxon>
        <taxon>Viridiplantae</taxon>
        <taxon>Streptophyta</taxon>
        <taxon>Embryophyta</taxon>
        <taxon>Tracheophyta</taxon>
        <taxon>Spermatophyta</taxon>
        <taxon>Magnoliopsida</taxon>
        <taxon>eudicotyledons</taxon>
        <taxon>Gunneridae</taxon>
        <taxon>Pentapetalae</taxon>
        <taxon>rosids</taxon>
        <taxon>fabids</taxon>
        <taxon>Rosales</taxon>
        <taxon>Rosaceae</taxon>
        <taxon>Amygdaloideae</taxon>
        <taxon>Amygdaleae</taxon>
        <taxon>Prunus</taxon>
    </lineage>
</organism>
<evidence type="ECO:0000256" key="3">
    <source>
        <dbReference type="ARBA" id="ARBA00022475"/>
    </source>
</evidence>
<evidence type="ECO:0000256" key="7">
    <source>
        <dbReference type="ARBA" id="ARBA00023288"/>
    </source>
</evidence>
<evidence type="ECO:0000256" key="1">
    <source>
        <dbReference type="ARBA" id="ARBA00004609"/>
    </source>
</evidence>
<gene>
    <name evidence="11" type="ORF">ALMOND_2B002308</name>
</gene>
<feature type="compositionally biased region" description="Low complexity" evidence="8">
    <location>
        <begin position="185"/>
        <end position="202"/>
    </location>
</feature>
<comment type="subcellular location">
    <subcellularLocation>
        <location evidence="1">Cell membrane</location>
        <topology evidence="1">Lipid-anchor</topology>
        <topology evidence="1">GPI-anchor</topology>
    </subcellularLocation>
</comment>
<feature type="chain" id="PRO_5022681790" evidence="9">
    <location>
        <begin position="28"/>
        <end position="1049"/>
    </location>
</feature>
<evidence type="ECO:0000313" key="11">
    <source>
        <dbReference type="EMBL" id="VVA30295.1"/>
    </source>
</evidence>
<feature type="region of interest" description="Disordered" evidence="8">
    <location>
        <begin position="524"/>
        <end position="543"/>
    </location>
</feature>
<dbReference type="SUPFAM" id="SSF82153">
    <property type="entry name" value="FAS1 domain"/>
    <property type="match status" value="5"/>
</dbReference>
<dbReference type="InterPro" id="IPR033254">
    <property type="entry name" value="Plant_FLA"/>
</dbReference>
<feature type="region of interest" description="Disordered" evidence="8">
    <location>
        <begin position="350"/>
        <end position="371"/>
    </location>
</feature>
<keyword evidence="3" id="KW-1003">Cell membrane</keyword>
<keyword evidence="6" id="KW-0472">Membrane</keyword>
<evidence type="ECO:0000256" key="5">
    <source>
        <dbReference type="ARBA" id="ARBA00022729"/>
    </source>
</evidence>
<sequence length="1049" mass="111965">MHHTRLNAPITYFLLSFFFVFFSSSTAYNITEVLNKYPDFSIFNDYLTRTKVSNQINEHRIMTVLVVKNAAMSSLVGKSIDVINKVMRIHVFLDYYTLNKFKSLPTSQPAQLTTLFESPDQHRYLNVTNGATVSIVSAAGSEKVEVVRDISPDDIYKTSIVEVSNVILPSTLSTSPRSPSPSSPSPTVASSPSPTVASSPSSSTFNITKFLNNYPNFNQFNTYLTETQVCDQINARSTVTVLVVNNAAMSSLVGKSTEIKKKVLSLHVVMDYYTSQSFHNLPSSQTTQLTTLLQSSFQSIGFQGLLNATHGDTVSILSAVGSDKVEVVKDIFTENSKISVVQISNLIVPSDSTSSPSTLSPSVPSPSPSSSSSAFNITQILNKYPEFSIFNDYLTRTQVSNQINERRTLTILVANNEAMSSLVGQPMDVIRKVLSLQVVLDYYNVQKLHNLPVSKSTRIITLLEAADKPSGQQGFVNITNGDTISIVSGAGSDQALVIRDVVADELFTISVVQINKVIVPSGLTSPPSSPSLSPSPSILSSPSSSTFNITKILNNYPEFSQFNTYLTDTQVCDQINARTTVTVLVVNNAAMSSLVGKSTEIKKRVLSLHVITDYYTSQSFHNFPTLKTTQLTTLLQDSFQSNGFQGLLNATSGDAVSIVSAAGSDKVEIVKDIFTENLKISVVQINNLIVPSDSTSPSSSPSPSESSPSVPSSSAPSSSAAFDITKILSSNSDFNLFNNYLTQTQVANQINEHKTMTVFVVNNGAMTSLVDKPMEIKKKVLSLHVIMDYYTVQKFHNLPVSQPTRINTLLQVTDEPSGQQGFVNITNGDTISIVSAAGSDQAVVVRDVADKNNTISVVQISNLILPSGLIARTSSPSPSTSSNPSKLRAAAPVQAPSSSIASAPNLGGAPLSNAPNMGSAPLPNAPNMGSAPMTNAPNLASTPWPNAPNMGNAPLTNAPNMASAPWPNAPNMGSAPLSNTPTMGIAPLSNAPISDPPMSVALSPESPLSNAFAAGPQSSGTPARFSINCASVLTIILVSTLPLISVIQI</sequence>
<dbReference type="Pfam" id="PF02469">
    <property type="entry name" value="Fasciclin"/>
    <property type="match status" value="3"/>
</dbReference>
<feature type="compositionally biased region" description="Polar residues" evidence="8">
    <location>
        <begin position="932"/>
        <end position="944"/>
    </location>
</feature>
<feature type="domain" description="FAS1" evidence="10">
    <location>
        <begin position="204"/>
        <end position="332"/>
    </location>
</feature>
<proteinExistence type="inferred from homology"/>
<accession>A0A5E4FS16</accession>